<dbReference type="GO" id="GO:0008168">
    <property type="term" value="F:methyltransferase activity"/>
    <property type="evidence" value="ECO:0007669"/>
    <property type="project" value="InterPro"/>
</dbReference>
<proteinExistence type="predicted"/>
<organism evidence="5 6">
    <name type="scientific">Ruminococcus flavefaciens 007c</name>
    <dbReference type="NCBI Taxonomy" id="1341157"/>
    <lineage>
        <taxon>Bacteria</taxon>
        <taxon>Bacillati</taxon>
        <taxon>Bacillota</taxon>
        <taxon>Clostridia</taxon>
        <taxon>Eubacteriales</taxon>
        <taxon>Oscillospiraceae</taxon>
        <taxon>Ruminococcus</taxon>
    </lineage>
</organism>
<dbReference type="RefSeq" id="WP_037296380.1">
    <property type="nucleotide sequence ID" value="NZ_ATAX01000003.1"/>
</dbReference>
<dbReference type="EMBL" id="ATAX01000003">
    <property type="protein sequence ID" value="EWM55246.1"/>
    <property type="molecule type" value="Genomic_DNA"/>
</dbReference>
<gene>
    <name evidence="5" type="ORF">RF007C_04635</name>
</gene>
<name>W7UJL6_RUMFL</name>
<dbReference type="eggNOG" id="COG2226">
    <property type="taxonomic scope" value="Bacteria"/>
</dbReference>
<comment type="caution">
    <text evidence="5">The sequence shown here is derived from an EMBL/GenBank/DDBJ whole genome shotgun (WGS) entry which is preliminary data.</text>
</comment>
<evidence type="ECO:0000313" key="5">
    <source>
        <dbReference type="EMBL" id="EWM55246.1"/>
    </source>
</evidence>
<dbReference type="SUPFAM" id="SSF53335">
    <property type="entry name" value="S-adenosyl-L-methionine-dependent methyltransferases"/>
    <property type="match status" value="1"/>
</dbReference>
<dbReference type="PIRSF" id="PIRSF018249">
    <property type="entry name" value="MyrA_prd"/>
    <property type="match status" value="1"/>
</dbReference>
<feature type="binding site" evidence="2">
    <location>
        <position position="68"/>
    </location>
    <ligand>
        <name>S-adenosyl-L-methionine</name>
        <dbReference type="ChEBI" id="CHEBI:59789"/>
    </ligand>
</feature>
<feature type="binding site" evidence="1">
    <location>
        <position position="6"/>
    </location>
    <ligand>
        <name>Zn(2+)</name>
        <dbReference type="ChEBI" id="CHEBI:29105"/>
    </ligand>
</feature>
<keyword evidence="2" id="KW-0949">S-adenosyl-L-methionine</keyword>
<feature type="domain" description="23S rRNA (guanine(745)-N(1))-methyltransferase N-terminal" evidence="4">
    <location>
        <begin position="4"/>
        <end position="39"/>
    </location>
</feature>
<dbReference type="OrthoDB" id="5522265at2"/>
<dbReference type="Gene3D" id="3.40.50.150">
    <property type="entry name" value="Vaccinia Virus protein VP39"/>
    <property type="match status" value="1"/>
</dbReference>
<evidence type="ECO:0000256" key="2">
    <source>
        <dbReference type="PIRSR" id="PIRSR018249-2"/>
    </source>
</evidence>
<accession>W7UJL6</accession>
<keyword evidence="6" id="KW-1185">Reference proteome</keyword>
<dbReference type="InterPro" id="IPR029063">
    <property type="entry name" value="SAM-dependent_MTases_sf"/>
</dbReference>
<dbReference type="InterPro" id="IPR025714">
    <property type="entry name" value="Methyltranfer_dom"/>
</dbReference>
<dbReference type="CDD" id="cd02440">
    <property type="entry name" value="AdoMet_MTases"/>
    <property type="match status" value="1"/>
</dbReference>
<dbReference type="Pfam" id="PF21302">
    <property type="entry name" value="Zn_ribbon_RlmA"/>
    <property type="match status" value="1"/>
</dbReference>
<feature type="binding site" evidence="2">
    <location>
        <position position="186"/>
    </location>
    <ligand>
        <name>S-adenosyl-L-methionine</name>
        <dbReference type="ChEBI" id="CHEBI:59789"/>
    </ligand>
</feature>
<dbReference type="InterPro" id="IPR048647">
    <property type="entry name" value="RlmA_N"/>
</dbReference>
<feature type="binding site" evidence="2">
    <location>
        <begin position="95"/>
        <end position="96"/>
    </location>
    <ligand>
        <name>S-adenosyl-L-methionine</name>
        <dbReference type="ChEBI" id="CHEBI:59789"/>
    </ligand>
</feature>
<dbReference type="PATRIC" id="fig|1341157.4.peg.61"/>
<dbReference type="Proteomes" id="UP000019365">
    <property type="component" value="Unassembled WGS sequence"/>
</dbReference>
<evidence type="ECO:0000256" key="1">
    <source>
        <dbReference type="PIRSR" id="PIRSR018249-1"/>
    </source>
</evidence>
<dbReference type="InterPro" id="IPR016718">
    <property type="entry name" value="rRNA_m1G-MeTrfase_A_prd"/>
</dbReference>
<dbReference type="GO" id="GO:0046872">
    <property type="term" value="F:metal ion binding"/>
    <property type="evidence" value="ECO:0007669"/>
    <property type="project" value="UniProtKB-KW"/>
</dbReference>
<dbReference type="AlphaFoldDB" id="W7UJL6"/>
<sequence>MSVFICPVCGEKLELTGNTYICPKRHSFDRAKSGYVNLLLSKHTGKTVHGDNKLMVQARRSFLDKGYYAPLCEALCNAVTENFKGGTIIDAGCGEGYYTSAIIDKLQQYNIAAEVCGIDISKAAVEYCAKRCRSAELAVASVFHIPAGNSSCDMLVTLFAPYCGDEFRRVLKKGGTMIMAIPSSDHLWELKQAIYDTPYKNEVKSYELEGFEFVSAERISYDMELVSQEDINALFSMTPYYYRTGREQQSRLGGLGNLTTKADFELLVYRNI</sequence>
<evidence type="ECO:0000313" key="6">
    <source>
        <dbReference type="Proteomes" id="UP000019365"/>
    </source>
</evidence>
<dbReference type="Pfam" id="PF13847">
    <property type="entry name" value="Methyltransf_31"/>
    <property type="match status" value="1"/>
</dbReference>
<feature type="binding site" evidence="1">
    <location>
        <position position="9"/>
    </location>
    <ligand>
        <name>Zn(2+)</name>
        <dbReference type="ChEBI" id="CHEBI:29105"/>
    </ligand>
</feature>
<evidence type="ECO:0000259" key="4">
    <source>
        <dbReference type="Pfam" id="PF21302"/>
    </source>
</evidence>
<keyword evidence="1" id="KW-0862">Zinc</keyword>
<feature type="binding site" evidence="1">
    <location>
        <position position="26"/>
    </location>
    <ligand>
        <name>Zn(2+)</name>
        <dbReference type="ChEBI" id="CHEBI:29105"/>
    </ligand>
</feature>
<reference evidence="5 6" key="1">
    <citation type="journal article" date="2014" name="PLoS ONE">
        <title>Rumen cellulosomics: divergent fiber-degrading strategies revealed by comparative genome-wide analysis of six ruminococcal strains.</title>
        <authorList>
            <person name="Dassa B."/>
            <person name="Borovok I."/>
            <person name="Ruimy-Israeli V."/>
            <person name="Lamed R."/>
            <person name="Flint H.J."/>
            <person name="Duncan S.H."/>
            <person name="Henrissat B."/>
            <person name="Coutinho P."/>
            <person name="Morrison M."/>
            <person name="Mosoni P."/>
            <person name="Yeoman C.J."/>
            <person name="White B.A."/>
            <person name="Bayer E.A."/>
        </authorList>
    </citation>
    <scope>NUCLEOTIDE SEQUENCE [LARGE SCALE GENOMIC DNA]</scope>
    <source>
        <strain evidence="5 6">007c</strain>
    </source>
</reference>
<protein>
    <submittedName>
        <fullName evidence="5">Uncharacterized protein</fullName>
    </submittedName>
</protein>
<keyword evidence="1" id="KW-0479">Metal-binding</keyword>
<evidence type="ECO:0000259" key="3">
    <source>
        <dbReference type="Pfam" id="PF13847"/>
    </source>
</evidence>
<feature type="domain" description="Methyltransferase" evidence="3">
    <location>
        <begin position="84"/>
        <end position="199"/>
    </location>
</feature>
<feature type="binding site" evidence="1">
    <location>
        <position position="22"/>
    </location>
    <ligand>
        <name>Zn(2+)</name>
        <dbReference type="ChEBI" id="CHEBI:29105"/>
    </ligand>
</feature>